<sequence length="145" mass="15647">MTTGDAPDRKRRIIYVTAIVLLCTFALFGLAQFDRIRDDHQADVLAGQLHDQLVAAGLPAPDPQVIANSLGRDGGIVCQDPSSALIKARYQQSITTGSGGPGERPVIGSSDMVRAVELVIATYCPERLDDYLNQVGNMKFDDTTK</sequence>
<organism evidence="2 4">
    <name type="scientific">Nocardia cyriacigeorgica</name>
    <dbReference type="NCBI Taxonomy" id="135487"/>
    <lineage>
        <taxon>Bacteria</taxon>
        <taxon>Bacillati</taxon>
        <taxon>Actinomycetota</taxon>
        <taxon>Actinomycetes</taxon>
        <taxon>Mycobacteriales</taxon>
        <taxon>Nocardiaceae</taxon>
        <taxon>Nocardia</taxon>
    </lineage>
</organism>
<dbReference type="Proteomes" id="UP000468928">
    <property type="component" value="Unassembled WGS sequence"/>
</dbReference>
<gene>
    <name evidence="2" type="ORF">GV789_08065</name>
    <name evidence="3" type="ORF">GV794_28645</name>
</gene>
<comment type="caution">
    <text evidence="2">The sequence shown here is derived from an EMBL/GenBank/DDBJ whole genome shotgun (WGS) entry which is preliminary data.</text>
</comment>
<keyword evidence="5" id="KW-1185">Reference proteome</keyword>
<evidence type="ECO:0000313" key="3">
    <source>
        <dbReference type="EMBL" id="NEW59563.1"/>
    </source>
</evidence>
<dbReference type="AlphaFoldDB" id="A0A6P1D856"/>
<evidence type="ECO:0008006" key="6">
    <source>
        <dbReference type="Google" id="ProtNLM"/>
    </source>
</evidence>
<dbReference type="Proteomes" id="UP000470876">
    <property type="component" value="Unassembled WGS sequence"/>
</dbReference>
<protein>
    <recommendedName>
        <fullName evidence="6">DUF732 domain-containing protein</fullName>
    </recommendedName>
</protein>
<dbReference type="EMBL" id="JAAGUZ010000017">
    <property type="protein sequence ID" value="NEW44412.1"/>
    <property type="molecule type" value="Genomic_DNA"/>
</dbReference>
<keyword evidence="1" id="KW-1133">Transmembrane helix</keyword>
<evidence type="ECO:0000313" key="5">
    <source>
        <dbReference type="Proteomes" id="UP000470876"/>
    </source>
</evidence>
<dbReference type="EMBL" id="JAAGUX010000117">
    <property type="protein sequence ID" value="NEW59563.1"/>
    <property type="molecule type" value="Genomic_DNA"/>
</dbReference>
<reference evidence="4 5" key="1">
    <citation type="submission" date="2020-01" db="EMBL/GenBank/DDBJ databases">
        <title>Genetics and antimicrobial susceptibilities of Nocardia species isolated from the soil; a comparison with species isolated from humans.</title>
        <authorList>
            <person name="Carrasco G."/>
            <person name="Monzon S."/>
            <person name="Sansegundo M."/>
            <person name="Garcia E."/>
            <person name="Garrido N."/>
            <person name="Medina M.J."/>
            <person name="Villalon P."/>
            <person name="Ramirez-Arocha A.C."/>
            <person name="Jimenez P."/>
            <person name="Cuesta I."/>
            <person name="Valdezate S."/>
        </authorList>
    </citation>
    <scope>NUCLEOTIDE SEQUENCE [LARGE SCALE GENOMIC DNA]</scope>
    <source>
        <strain evidence="2 4">CNM20110639</strain>
        <strain evidence="3 5">CNM20110649</strain>
    </source>
</reference>
<proteinExistence type="predicted"/>
<name>A0A6P1D856_9NOCA</name>
<evidence type="ECO:0000313" key="2">
    <source>
        <dbReference type="EMBL" id="NEW44412.1"/>
    </source>
</evidence>
<feature type="transmembrane region" description="Helical" evidence="1">
    <location>
        <begin position="12"/>
        <end position="31"/>
    </location>
</feature>
<keyword evidence="1" id="KW-0812">Transmembrane</keyword>
<dbReference type="RefSeq" id="WP_163826296.1">
    <property type="nucleotide sequence ID" value="NZ_JAAGUX010000117.1"/>
</dbReference>
<keyword evidence="1" id="KW-0472">Membrane</keyword>
<evidence type="ECO:0000256" key="1">
    <source>
        <dbReference type="SAM" id="Phobius"/>
    </source>
</evidence>
<accession>A0A6P1D856</accession>
<evidence type="ECO:0000313" key="4">
    <source>
        <dbReference type="Proteomes" id="UP000468928"/>
    </source>
</evidence>